<dbReference type="EMBL" id="CP036273">
    <property type="protein sequence ID" value="QDU19542.1"/>
    <property type="molecule type" value="Genomic_DNA"/>
</dbReference>
<dbReference type="KEGG" id="uli:ETAA1_14710"/>
<name>A0A517XPX2_9BACT</name>
<dbReference type="AlphaFoldDB" id="A0A517XPX2"/>
<evidence type="ECO:0000313" key="2">
    <source>
        <dbReference type="Proteomes" id="UP000319576"/>
    </source>
</evidence>
<evidence type="ECO:0000313" key="1">
    <source>
        <dbReference type="EMBL" id="QDU19542.1"/>
    </source>
</evidence>
<keyword evidence="2" id="KW-1185">Reference proteome</keyword>
<proteinExistence type="predicted"/>
<reference evidence="1 2" key="1">
    <citation type="submission" date="2019-02" db="EMBL/GenBank/DDBJ databases">
        <title>Deep-cultivation of Planctomycetes and their phenomic and genomic characterization uncovers novel biology.</title>
        <authorList>
            <person name="Wiegand S."/>
            <person name="Jogler M."/>
            <person name="Boedeker C."/>
            <person name="Pinto D."/>
            <person name="Vollmers J."/>
            <person name="Rivas-Marin E."/>
            <person name="Kohn T."/>
            <person name="Peeters S.H."/>
            <person name="Heuer A."/>
            <person name="Rast P."/>
            <person name="Oberbeckmann S."/>
            <person name="Bunk B."/>
            <person name="Jeske O."/>
            <person name="Meyerdierks A."/>
            <person name="Storesund J.E."/>
            <person name="Kallscheuer N."/>
            <person name="Luecker S."/>
            <person name="Lage O.M."/>
            <person name="Pohl T."/>
            <person name="Merkel B.J."/>
            <person name="Hornburger P."/>
            <person name="Mueller R.-W."/>
            <person name="Bruemmer F."/>
            <person name="Labrenz M."/>
            <person name="Spormann A.M."/>
            <person name="Op den Camp H."/>
            <person name="Overmann J."/>
            <person name="Amann R."/>
            <person name="Jetten M.S.M."/>
            <person name="Mascher T."/>
            <person name="Medema M.H."/>
            <person name="Devos D.P."/>
            <person name="Kaster A.-K."/>
            <person name="Ovreas L."/>
            <person name="Rohde M."/>
            <person name="Galperin M.Y."/>
            <person name="Jogler C."/>
        </authorList>
    </citation>
    <scope>NUCLEOTIDE SEQUENCE [LARGE SCALE GENOMIC DNA]</scope>
    <source>
        <strain evidence="1 2">ETA_A1</strain>
    </source>
</reference>
<organism evidence="1 2">
    <name type="scientific">Urbifossiella limnaea</name>
    <dbReference type="NCBI Taxonomy" id="2528023"/>
    <lineage>
        <taxon>Bacteria</taxon>
        <taxon>Pseudomonadati</taxon>
        <taxon>Planctomycetota</taxon>
        <taxon>Planctomycetia</taxon>
        <taxon>Gemmatales</taxon>
        <taxon>Gemmataceae</taxon>
        <taxon>Urbifossiella</taxon>
    </lineage>
</organism>
<dbReference type="Proteomes" id="UP000319576">
    <property type="component" value="Chromosome"/>
</dbReference>
<protein>
    <submittedName>
        <fullName evidence="1">Uncharacterized protein</fullName>
    </submittedName>
</protein>
<gene>
    <name evidence="1" type="ORF">ETAA1_14710</name>
</gene>
<accession>A0A517XPX2</accession>
<sequence length="55" mass="5901">MHGFQRLTTGRAAGSIWDNVAGTGPSGLPKFRDTITGVKQQLKPGENDLTFDLAK</sequence>